<evidence type="ECO:0000313" key="1">
    <source>
        <dbReference type="EMBL" id="MFD2565691.1"/>
    </source>
</evidence>
<name>A0ABW5LNK4_9FLAO</name>
<dbReference type="InterPro" id="IPR012675">
    <property type="entry name" value="Beta-grasp_dom_sf"/>
</dbReference>
<dbReference type="EMBL" id="JBHULE010000037">
    <property type="protein sequence ID" value="MFD2565691.1"/>
    <property type="molecule type" value="Genomic_DNA"/>
</dbReference>
<proteinExistence type="predicted"/>
<comment type="caution">
    <text evidence="1">The sequence shown here is derived from an EMBL/GenBank/DDBJ whole genome shotgun (WGS) entry which is preliminary data.</text>
</comment>
<dbReference type="CDD" id="cd00754">
    <property type="entry name" value="Ubl_MoaD"/>
    <property type="match status" value="1"/>
</dbReference>
<organism evidence="1 2">
    <name type="scientific">Aquimarina rubra</name>
    <dbReference type="NCBI Taxonomy" id="1920033"/>
    <lineage>
        <taxon>Bacteria</taxon>
        <taxon>Pseudomonadati</taxon>
        <taxon>Bacteroidota</taxon>
        <taxon>Flavobacteriia</taxon>
        <taxon>Flavobacteriales</taxon>
        <taxon>Flavobacteriaceae</taxon>
        <taxon>Aquimarina</taxon>
    </lineage>
</organism>
<dbReference type="SUPFAM" id="SSF54285">
    <property type="entry name" value="MoaD/ThiS"/>
    <property type="match status" value="1"/>
</dbReference>
<reference evidence="2" key="1">
    <citation type="journal article" date="2019" name="Int. J. Syst. Evol. Microbiol.">
        <title>The Global Catalogue of Microorganisms (GCM) 10K type strain sequencing project: providing services to taxonomists for standard genome sequencing and annotation.</title>
        <authorList>
            <consortium name="The Broad Institute Genomics Platform"/>
            <consortium name="The Broad Institute Genome Sequencing Center for Infectious Disease"/>
            <person name="Wu L."/>
            <person name="Ma J."/>
        </authorList>
    </citation>
    <scope>NUCLEOTIDE SEQUENCE [LARGE SCALE GENOMIC DNA]</scope>
    <source>
        <strain evidence="2">KCTC 52274</strain>
    </source>
</reference>
<dbReference type="Pfam" id="PF02597">
    <property type="entry name" value="ThiS"/>
    <property type="match status" value="1"/>
</dbReference>
<gene>
    <name evidence="1" type="ORF">ACFSR1_23650</name>
</gene>
<dbReference type="RefSeq" id="WP_378295509.1">
    <property type="nucleotide sequence ID" value="NZ_JBHULE010000037.1"/>
</dbReference>
<dbReference type="Proteomes" id="UP001597319">
    <property type="component" value="Unassembled WGS sequence"/>
</dbReference>
<dbReference type="InterPro" id="IPR016155">
    <property type="entry name" value="Mopterin_synth/thiamin_S_b"/>
</dbReference>
<dbReference type="Gene3D" id="3.10.20.30">
    <property type="match status" value="1"/>
</dbReference>
<sequence>MELKVLYFGMIAEATQCAEEIISLESGSSVDQLENLIKGKYKKLQRLPFKIAIDKEIIANNVVLHPNSEVALLPPFSGG</sequence>
<evidence type="ECO:0000313" key="2">
    <source>
        <dbReference type="Proteomes" id="UP001597319"/>
    </source>
</evidence>
<keyword evidence="2" id="KW-1185">Reference proteome</keyword>
<protein>
    <submittedName>
        <fullName evidence="1">MoaD/ThiS family protein</fullName>
    </submittedName>
</protein>
<dbReference type="InterPro" id="IPR003749">
    <property type="entry name" value="ThiS/MoaD-like"/>
</dbReference>
<accession>A0ABW5LNK4</accession>